<feature type="signal peptide" evidence="1">
    <location>
        <begin position="1"/>
        <end position="22"/>
    </location>
</feature>
<dbReference type="AlphaFoldDB" id="A0A177C4C9"/>
<keyword evidence="3" id="KW-1185">Reference proteome</keyword>
<proteinExistence type="predicted"/>
<name>A0A177C4C9_9PLEO</name>
<reference evidence="2 3" key="1">
    <citation type="submission" date="2016-05" db="EMBL/GenBank/DDBJ databases">
        <title>Comparative analysis of secretome profiles of manganese(II)-oxidizing ascomycete fungi.</title>
        <authorList>
            <consortium name="DOE Joint Genome Institute"/>
            <person name="Zeiner C.A."/>
            <person name="Purvine S.O."/>
            <person name="Zink E.M."/>
            <person name="Wu S."/>
            <person name="Pasa-Tolic L."/>
            <person name="Chaput D.L."/>
            <person name="Haridas S."/>
            <person name="Grigoriev I.V."/>
            <person name="Santelli C.M."/>
            <person name="Hansel C.M."/>
        </authorList>
    </citation>
    <scope>NUCLEOTIDE SEQUENCE [LARGE SCALE GENOMIC DNA]</scope>
    <source>
        <strain evidence="2 3">AP3s5-JAC2a</strain>
    </source>
</reference>
<dbReference type="EMBL" id="KV441556">
    <property type="protein sequence ID" value="OAG02355.1"/>
    <property type="molecule type" value="Genomic_DNA"/>
</dbReference>
<dbReference type="InParanoid" id="A0A177C4C9"/>
<dbReference type="GeneID" id="28762661"/>
<dbReference type="Proteomes" id="UP000077069">
    <property type="component" value="Unassembled WGS sequence"/>
</dbReference>
<dbReference type="RefSeq" id="XP_018032720.1">
    <property type="nucleotide sequence ID" value="XM_018179175.1"/>
</dbReference>
<accession>A0A177C4C9</accession>
<dbReference type="OrthoDB" id="4821403at2759"/>
<sequence>MGIRQFLGRVVATVALVSVVVALPTDSKSIRCGPAGVNLRDPPTFEDATPDPSWKPIPTGWIFKPWYQVLTSNTQVAQLRNFQWDPTPVTSSDPNGPINDLSSFQIPNNDTVFTSYGVATPNTSYVNVYEYRGTGILENATSQYSWLGWGCDGFGKSYYVSYATAAPASGTPAGIDFMSTSEYGLDENTKNKLVEVLKQSGSEEVRKIAETFVPNIQDGGRRGKPRIRECDDECKTNSDLIGVIG</sequence>
<protein>
    <submittedName>
        <fullName evidence="2">Uncharacterized protein</fullName>
    </submittedName>
</protein>
<organism evidence="2 3">
    <name type="scientific">Paraphaeosphaeria sporulosa</name>
    <dbReference type="NCBI Taxonomy" id="1460663"/>
    <lineage>
        <taxon>Eukaryota</taxon>
        <taxon>Fungi</taxon>
        <taxon>Dikarya</taxon>
        <taxon>Ascomycota</taxon>
        <taxon>Pezizomycotina</taxon>
        <taxon>Dothideomycetes</taxon>
        <taxon>Pleosporomycetidae</taxon>
        <taxon>Pleosporales</taxon>
        <taxon>Massarineae</taxon>
        <taxon>Didymosphaeriaceae</taxon>
        <taxon>Paraphaeosphaeria</taxon>
    </lineage>
</organism>
<evidence type="ECO:0000313" key="3">
    <source>
        <dbReference type="Proteomes" id="UP000077069"/>
    </source>
</evidence>
<evidence type="ECO:0000313" key="2">
    <source>
        <dbReference type="EMBL" id="OAG02355.1"/>
    </source>
</evidence>
<feature type="chain" id="PRO_5008057690" evidence="1">
    <location>
        <begin position="23"/>
        <end position="245"/>
    </location>
</feature>
<evidence type="ECO:0000256" key="1">
    <source>
        <dbReference type="SAM" id="SignalP"/>
    </source>
</evidence>
<gene>
    <name evidence="2" type="ORF">CC84DRAFT_1167412</name>
</gene>
<keyword evidence="1" id="KW-0732">Signal</keyword>